<gene>
    <name evidence="2" type="ORF">METZ01_LOCUS148579</name>
</gene>
<sequence>MAPLVLRLRQDLDVKVCVTGQHREMLDQVLKLFQIIPDYDLNLMKPNQNLSNL</sequence>
<feature type="domain" description="UDP-N-acetylglucosamine 2-epimerase" evidence="1">
    <location>
        <begin position="8"/>
        <end position="51"/>
    </location>
</feature>
<protein>
    <recommendedName>
        <fullName evidence="1">UDP-N-acetylglucosamine 2-epimerase domain-containing protein</fullName>
    </recommendedName>
</protein>
<proteinExistence type="predicted"/>
<dbReference type="InterPro" id="IPR003331">
    <property type="entry name" value="UDP_GlcNAc_Epimerase_2_dom"/>
</dbReference>
<organism evidence="2">
    <name type="scientific">marine metagenome</name>
    <dbReference type="NCBI Taxonomy" id="408172"/>
    <lineage>
        <taxon>unclassified sequences</taxon>
        <taxon>metagenomes</taxon>
        <taxon>ecological metagenomes</taxon>
    </lineage>
</organism>
<evidence type="ECO:0000259" key="1">
    <source>
        <dbReference type="Pfam" id="PF02350"/>
    </source>
</evidence>
<dbReference type="EMBL" id="UINC01023646">
    <property type="protein sequence ID" value="SVA95725.1"/>
    <property type="molecule type" value="Genomic_DNA"/>
</dbReference>
<feature type="non-terminal residue" evidence="2">
    <location>
        <position position="1"/>
    </location>
</feature>
<dbReference type="SUPFAM" id="SSF53756">
    <property type="entry name" value="UDP-Glycosyltransferase/glycogen phosphorylase"/>
    <property type="match status" value="1"/>
</dbReference>
<accession>A0A382A2G1</accession>
<reference evidence="2" key="1">
    <citation type="submission" date="2018-05" db="EMBL/GenBank/DDBJ databases">
        <authorList>
            <person name="Lanie J.A."/>
            <person name="Ng W.-L."/>
            <person name="Kazmierczak K.M."/>
            <person name="Andrzejewski T.M."/>
            <person name="Davidsen T.M."/>
            <person name="Wayne K.J."/>
            <person name="Tettelin H."/>
            <person name="Glass J.I."/>
            <person name="Rusch D."/>
            <person name="Podicherti R."/>
            <person name="Tsui H.-C.T."/>
            <person name="Winkler M.E."/>
        </authorList>
    </citation>
    <scope>NUCLEOTIDE SEQUENCE</scope>
</reference>
<dbReference type="Gene3D" id="3.40.50.2000">
    <property type="entry name" value="Glycogen Phosphorylase B"/>
    <property type="match status" value="1"/>
</dbReference>
<feature type="non-terminal residue" evidence="2">
    <location>
        <position position="53"/>
    </location>
</feature>
<dbReference type="Pfam" id="PF02350">
    <property type="entry name" value="Epimerase_2"/>
    <property type="match status" value="1"/>
</dbReference>
<dbReference type="AlphaFoldDB" id="A0A382A2G1"/>
<evidence type="ECO:0000313" key="2">
    <source>
        <dbReference type="EMBL" id="SVA95725.1"/>
    </source>
</evidence>
<name>A0A382A2G1_9ZZZZ</name>